<dbReference type="PANTHER" id="PTHR31569">
    <property type="entry name" value="SWIM-TYPE DOMAIN-CONTAINING PROTEIN"/>
    <property type="match status" value="1"/>
</dbReference>
<dbReference type="STRING" id="1111077.M1W122"/>
<accession>M1W122</accession>
<name>M1W122_CLAP2</name>
<organism evidence="3 4">
    <name type="scientific">Claviceps purpurea (strain 20.1)</name>
    <name type="common">Ergot fungus</name>
    <name type="synonym">Sphacelia segetum</name>
    <dbReference type="NCBI Taxonomy" id="1111077"/>
    <lineage>
        <taxon>Eukaryota</taxon>
        <taxon>Fungi</taxon>
        <taxon>Dikarya</taxon>
        <taxon>Ascomycota</taxon>
        <taxon>Pezizomycotina</taxon>
        <taxon>Sordariomycetes</taxon>
        <taxon>Hypocreomycetidae</taxon>
        <taxon>Hypocreales</taxon>
        <taxon>Clavicipitaceae</taxon>
        <taxon>Claviceps</taxon>
    </lineage>
</organism>
<evidence type="ECO:0000256" key="2">
    <source>
        <dbReference type="SAM" id="MobiDB-lite"/>
    </source>
</evidence>
<feature type="region of interest" description="Disordered" evidence="2">
    <location>
        <begin position="290"/>
        <end position="330"/>
    </location>
</feature>
<evidence type="ECO:0000313" key="4">
    <source>
        <dbReference type="Proteomes" id="UP000016801"/>
    </source>
</evidence>
<feature type="region of interest" description="Disordered" evidence="2">
    <location>
        <begin position="87"/>
        <end position="117"/>
    </location>
</feature>
<dbReference type="VEuPathDB" id="FungiDB:CPUR_04294"/>
<keyword evidence="1" id="KW-0175">Coiled coil</keyword>
<comment type="caution">
    <text evidence="3">The sequence shown here is derived from an EMBL/GenBank/DDBJ whole genome shotgun (WGS) entry which is preliminary data.</text>
</comment>
<evidence type="ECO:0008006" key="5">
    <source>
        <dbReference type="Google" id="ProtNLM"/>
    </source>
</evidence>
<sequence length="330" mass="36398">MDSHMENGCPPAALQQILNQLQVFQDQILRLERERAAAAINHENQIGALQQQVANLAAGLRSFTPSHNSTHIPTHNDHSALGPLNALAIANDDDPGSALEDHGFPDHSHSPDPGDTEIPPIPPSVMYNSFDDLFNFLQSWARANGAAFVKKSGSNRREFNGTKIATHWLLLCDRGGSRPSRGLGHRQTSTQKTDCPVRVCASATKRNNWQWTYKASGVHNHPRSHDPSAHSIHRRRTEGQRALASELFELGSLPAREMAAAIKERSEGPAFFRVKDIYNDRHRLRVEKQCQTPRGSRARKGAVPDHGLATEESGQTFLSAPQPHESIGEA</sequence>
<dbReference type="InterPro" id="IPR052579">
    <property type="entry name" value="Zinc_finger_SWIM"/>
</dbReference>
<dbReference type="Proteomes" id="UP000016801">
    <property type="component" value="Unassembled WGS sequence"/>
</dbReference>
<evidence type="ECO:0000313" key="3">
    <source>
        <dbReference type="EMBL" id="CCE30446.1"/>
    </source>
</evidence>
<feature type="coiled-coil region" evidence="1">
    <location>
        <begin position="14"/>
        <end position="41"/>
    </location>
</feature>
<dbReference type="HOGENOM" id="CLU_841986_0_0_1"/>
<dbReference type="PANTHER" id="PTHR31569:SF4">
    <property type="entry name" value="SWIM-TYPE DOMAIN-CONTAINING PROTEIN"/>
    <property type="match status" value="1"/>
</dbReference>
<proteinExistence type="predicted"/>
<reference evidence="3 4" key="1">
    <citation type="journal article" date="2013" name="PLoS Genet.">
        <title>Plant-symbiotic fungi as chemical engineers: Multi-genome analysis of the Clavicipitaceae reveals dynamics of alkaloid loci.</title>
        <authorList>
            <person name="Schardl C.L."/>
            <person name="Young C.A."/>
            <person name="Hesse U."/>
            <person name="Amyotte S.G."/>
            <person name="Andreeva K."/>
            <person name="Calie P.J."/>
            <person name="Fleetwood D.J."/>
            <person name="Haws D.C."/>
            <person name="Moore N."/>
            <person name="Oeser B."/>
            <person name="Panaccione D.G."/>
            <person name="Schweri K.K."/>
            <person name="Voisey C.R."/>
            <person name="Farman M.L."/>
            <person name="Jaromczyk J.W."/>
            <person name="Roe B.A."/>
            <person name="O'Sullivan D.M."/>
            <person name="Scott B."/>
            <person name="Tudzynski P."/>
            <person name="An Z."/>
            <person name="Arnaoudova E.G."/>
            <person name="Bullock C.T."/>
            <person name="Charlton N.D."/>
            <person name="Chen L."/>
            <person name="Cox M."/>
            <person name="Dinkins R.D."/>
            <person name="Florea S."/>
            <person name="Glenn A.E."/>
            <person name="Gordon A."/>
            <person name="Gueldener U."/>
            <person name="Harris D.R."/>
            <person name="Hollin W."/>
            <person name="Jaromczyk J."/>
            <person name="Johnson R.D."/>
            <person name="Khan A.K."/>
            <person name="Leistner E."/>
            <person name="Leuchtmann A."/>
            <person name="Li C."/>
            <person name="Liu J."/>
            <person name="Liu J."/>
            <person name="Liu M."/>
            <person name="Mace W."/>
            <person name="Machado C."/>
            <person name="Nagabhyru P."/>
            <person name="Pan J."/>
            <person name="Schmid J."/>
            <person name="Sugawara K."/>
            <person name="Steiner U."/>
            <person name="Takach J.E."/>
            <person name="Tanaka E."/>
            <person name="Webb J.S."/>
            <person name="Wilson E.V."/>
            <person name="Wiseman J.L."/>
            <person name="Yoshida R."/>
            <person name="Zeng Z."/>
        </authorList>
    </citation>
    <scope>NUCLEOTIDE SEQUENCE [LARGE SCALE GENOMIC DNA]</scope>
    <source>
        <strain evidence="3 4">20.1</strain>
    </source>
</reference>
<evidence type="ECO:0000256" key="1">
    <source>
        <dbReference type="SAM" id="Coils"/>
    </source>
</evidence>
<feature type="compositionally biased region" description="Basic and acidic residues" evidence="2">
    <location>
        <begin position="99"/>
        <end position="112"/>
    </location>
</feature>
<protein>
    <recommendedName>
        <fullName evidence="5">FAR1 domain-containing protein</fullName>
    </recommendedName>
</protein>
<keyword evidence="4" id="KW-1185">Reference proteome</keyword>
<dbReference type="AlphaFoldDB" id="M1W122"/>
<gene>
    <name evidence="3" type="ORF">CPUR_04294</name>
</gene>
<dbReference type="OrthoDB" id="5153472at2759"/>
<dbReference type="EMBL" id="CAGA01000022">
    <property type="protein sequence ID" value="CCE30446.1"/>
    <property type="molecule type" value="Genomic_DNA"/>
</dbReference>